<evidence type="ECO:0000256" key="1">
    <source>
        <dbReference type="ARBA" id="ARBA00010062"/>
    </source>
</evidence>
<protein>
    <submittedName>
        <fullName evidence="6">ABC-type branched-subunit amino acid transport system substrate-binding protein</fullName>
    </submittedName>
</protein>
<evidence type="ECO:0000313" key="6">
    <source>
        <dbReference type="EMBL" id="TWJ29585.1"/>
    </source>
</evidence>
<dbReference type="EMBL" id="VLLP01000001">
    <property type="protein sequence ID" value="TWJ29585.1"/>
    <property type="molecule type" value="Genomic_DNA"/>
</dbReference>
<comment type="similarity">
    <text evidence="1">Belongs to the leucine-binding protein family.</text>
</comment>
<proteinExistence type="inferred from homology"/>
<organism evidence="6 7">
    <name type="scientific">Micromonospora sagamiensis</name>
    <dbReference type="NCBI Taxonomy" id="47875"/>
    <lineage>
        <taxon>Bacteria</taxon>
        <taxon>Bacillati</taxon>
        <taxon>Actinomycetota</taxon>
        <taxon>Actinomycetes</taxon>
        <taxon>Micromonosporales</taxon>
        <taxon>Micromonosporaceae</taxon>
        <taxon>Micromonospora</taxon>
    </lineage>
</organism>
<dbReference type="AlphaFoldDB" id="A0A562WHC4"/>
<feature type="chain" id="PRO_5043422463" evidence="4">
    <location>
        <begin position="26"/>
        <end position="426"/>
    </location>
</feature>
<reference evidence="6 7" key="1">
    <citation type="submission" date="2019-07" db="EMBL/GenBank/DDBJ databases">
        <title>R&amp;d 2014.</title>
        <authorList>
            <person name="Klenk H.-P."/>
        </authorList>
    </citation>
    <scope>NUCLEOTIDE SEQUENCE [LARGE SCALE GENOMIC DNA]</scope>
    <source>
        <strain evidence="6 7">DSM 43912</strain>
    </source>
</reference>
<evidence type="ECO:0000256" key="2">
    <source>
        <dbReference type="ARBA" id="ARBA00022729"/>
    </source>
</evidence>
<feature type="domain" description="Leucine-binding protein" evidence="5">
    <location>
        <begin position="44"/>
        <end position="380"/>
    </location>
</feature>
<dbReference type="PROSITE" id="PS51257">
    <property type="entry name" value="PROKAR_LIPOPROTEIN"/>
    <property type="match status" value="1"/>
</dbReference>
<evidence type="ECO:0000256" key="3">
    <source>
        <dbReference type="SAM" id="MobiDB-lite"/>
    </source>
</evidence>
<dbReference type="Gene3D" id="3.40.50.2300">
    <property type="match status" value="2"/>
</dbReference>
<dbReference type="Proteomes" id="UP000319728">
    <property type="component" value="Unassembled WGS sequence"/>
</dbReference>
<dbReference type="CDD" id="cd06343">
    <property type="entry name" value="PBP1_ABC_ligand_binding-like"/>
    <property type="match status" value="1"/>
</dbReference>
<evidence type="ECO:0000256" key="4">
    <source>
        <dbReference type="SAM" id="SignalP"/>
    </source>
</evidence>
<evidence type="ECO:0000259" key="5">
    <source>
        <dbReference type="Pfam" id="PF13458"/>
    </source>
</evidence>
<dbReference type="Pfam" id="PF13458">
    <property type="entry name" value="Peripla_BP_6"/>
    <property type="match status" value="1"/>
</dbReference>
<comment type="caution">
    <text evidence="6">The sequence shown here is derived from an EMBL/GenBank/DDBJ whole genome shotgun (WGS) entry which is preliminary data.</text>
</comment>
<feature type="signal peptide" evidence="4">
    <location>
        <begin position="1"/>
        <end position="25"/>
    </location>
</feature>
<sequence>MRRITRCGLAIATSMSLLVSATACGDGGSDSGRASVPGVTDTEIVVGTHMPLTGPAAAGYSKIAPATKAYFDYVNANGGVHGRKITYKVMDDGYNPANTQQVVRQLVLQDRVFAVLNGLGTPTHSGVLDFLKSNRVPDLFVASGSRSWDQPDKYPGTFGFNTDYTVEGKILAHHVKTELPGRKVCFLGQDDDFGRDSLVGVEKVLGADAVVSRQTYVTSNPNVAPQIGAFKAAGCQVVILATVPGFTALAVGTAKRLNYTPQWLVSNVGADHPTLAKQLGAAAPLLEGMIGANYLPMQHDTADPWIQLFRKVNKEHNADAPFDGNTVYGMAVGYLFVQVLLAAGKDLTRDSLLAAVRKGGFQGPGLAPLRYSDTDHSGYGGQRLNRVSEGVQSYFGPTYETDEGDGPVKEYTAPPVTPPANGVPTA</sequence>
<keyword evidence="2 4" id="KW-0732">Signal</keyword>
<dbReference type="RefSeq" id="WP_145818473.1">
    <property type="nucleotide sequence ID" value="NZ_AP023438.1"/>
</dbReference>
<dbReference type="PANTHER" id="PTHR47235">
    <property type="entry name" value="BLR6548 PROTEIN"/>
    <property type="match status" value="1"/>
</dbReference>
<feature type="region of interest" description="Disordered" evidence="3">
    <location>
        <begin position="396"/>
        <end position="426"/>
    </location>
</feature>
<dbReference type="PANTHER" id="PTHR47235:SF1">
    <property type="entry name" value="BLR6548 PROTEIN"/>
    <property type="match status" value="1"/>
</dbReference>
<evidence type="ECO:0000313" key="7">
    <source>
        <dbReference type="Proteomes" id="UP000319728"/>
    </source>
</evidence>
<dbReference type="SUPFAM" id="SSF53822">
    <property type="entry name" value="Periplasmic binding protein-like I"/>
    <property type="match status" value="1"/>
</dbReference>
<dbReference type="OrthoDB" id="26870at2"/>
<dbReference type="InterPro" id="IPR028082">
    <property type="entry name" value="Peripla_BP_I"/>
</dbReference>
<keyword evidence="7" id="KW-1185">Reference proteome</keyword>
<gene>
    <name evidence="6" type="ORF">JD81_03096</name>
</gene>
<dbReference type="InterPro" id="IPR028081">
    <property type="entry name" value="Leu-bd"/>
</dbReference>
<name>A0A562WHC4_9ACTN</name>
<accession>A0A562WHC4</accession>